<evidence type="ECO:0000313" key="3">
    <source>
        <dbReference type="Proteomes" id="UP000193778"/>
    </source>
</evidence>
<protein>
    <submittedName>
        <fullName evidence="2">Uncharacterized protein</fullName>
    </submittedName>
</protein>
<evidence type="ECO:0000256" key="1">
    <source>
        <dbReference type="SAM" id="MobiDB-lite"/>
    </source>
</evidence>
<reference evidence="3" key="1">
    <citation type="submission" date="2017-03" db="EMBL/GenBank/DDBJ databases">
        <authorList>
            <person name="Rodrigo-Torres L."/>
            <person name="Arahal R.D."/>
            <person name="Lucena T."/>
        </authorList>
    </citation>
    <scope>NUCLEOTIDE SEQUENCE [LARGE SCALE GENOMIC DNA]</scope>
    <source>
        <strain evidence="3">CECT 8411</strain>
    </source>
</reference>
<accession>A0A1X6ZM19</accession>
<dbReference type="RefSeq" id="WP_085823213.1">
    <property type="nucleotide sequence ID" value="NZ_FWFP01000007.1"/>
</dbReference>
<gene>
    <name evidence="2" type="ORF">RUM8411_02705</name>
</gene>
<organism evidence="2 3">
    <name type="scientific">Ruegeria meonggei</name>
    <dbReference type="NCBI Taxonomy" id="1446476"/>
    <lineage>
        <taxon>Bacteria</taxon>
        <taxon>Pseudomonadati</taxon>
        <taxon>Pseudomonadota</taxon>
        <taxon>Alphaproteobacteria</taxon>
        <taxon>Rhodobacterales</taxon>
        <taxon>Roseobacteraceae</taxon>
        <taxon>Ruegeria</taxon>
    </lineage>
</organism>
<name>A0A1X6ZM19_9RHOB</name>
<dbReference type="AlphaFoldDB" id="A0A1X6ZM19"/>
<evidence type="ECO:0000313" key="2">
    <source>
        <dbReference type="EMBL" id="SLN55654.1"/>
    </source>
</evidence>
<dbReference type="Proteomes" id="UP000193778">
    <property type="component" value="Unassembled WGS sequence"/>
</dbReference>
<dbReference type="EMBL" id="FWFP01000007">
    <property type="protein sequence ID" value="SLN55654.1"/>
    <property type="molecule type" value="Genomic_DNA"/>
</dbReference>
<keyword evidence="3" id="KW-1185">Reference proteome</keyword>
<sequence>MKTTRYCLFLFILTACSGTENLEEPVVEAPVVIEEAINNGEEECPSIEPGTDDGIGGTGCSVD</sequence>
<proteinExistence type="predicted"/>
<feature type="compositionally biased region" description="Gly residues" evidence="1">
    <location>
        <begin position="53"/>
        <end position="63"/>
    </location>
</feature>
<dbReference type="PROSITE" id="PS51257">
    <property type="entry name" value="PROKAR_LIPOPROTEIN"/>
    <property type="match status" value="1"/>
</dbReference>
<feature type="region of interest" description="Disordered" evidence="1">
    <location>
        <begin position="40"/>
        <end position="63"/>
    </location>
</feature>